<organism evidence="5 6">
    <name type="scientific">Micromonospora mirobrigensis</name>
    <dbReference type="NCBI Taxonomy" id="262898"/>
    <lineage>
        <taxon>Bacteria</taxon>
        <taxon>Bacillati</taxon>
        <taxon>Actinomycetota</taxon>
        <taxon>Actinomycetes</taxon>
        <taxon>Micromonosporales</taxon>
        <taxon>Micromonosporaceae</taxon>
        <taxon>Micromonospora</taxon>
    </lineage>
</organism>
<keyword evidence="6" id="KW-1185">Reference proteome</keyword>
<dbReference type="RefSeq" id="WP_091603269.1">
    <property type="nucleotide sequence ID" value="NZ_FMCX01000001.1"/>
</dbReference>
<dbReference type="Gene3D" id="3.40.50.720">
    <property type="entry name" value="NAD(P)-binding Rossmann-like Domain"/>
    <property type="match status" value="1"/>
</dbReference>
<dbReference type="EMBL" id="FMCX01000001">
    <property type="protein sequence ID" value="SCE80910.1"/>
    <property type="molecule type" value="Genomic_DNA"/>
</dbReference>
<dbReference type="InterPro" id="IPR002347">
    <property type="entry name" value="SDR_fam"/>
</dbReference>
<evidence type="ECO:0000256" key="3">
    <source>
        <dbReference type="RuleBase" id="RU000363"/>
    </source>
</evidence>
<evidence type="ECO:0000313" key="6">
    <source>
        <dbReference type="Proteomes" id="UP000199504"/>
    </source>
</evidence>
<dbReference type="PRINTS" id="PR00081">
    <property type="entry name" value="GDHRDH"/>
</dbReference>
<evidence type="ECO:0000256" key="4">
    <source>
        <dbReference type="SAM" id="MobiDB-lite"/>
    </source>
</evidence>
<sequence length="291" mass="30308">MSVFLVTGASRGLGRAIVAAALAAGHDVVAGARTTASLDDLAAGHGDHLVVVPLDVTDPAAADEAVRTAVDRFGRLDVLVNNAGYANMASIEEGDPDDFRAQVDTNLFGVVNVTRAALPVLRRQRAGHVVQVSSVGGRLATPGLGAYQTAKWAIGGFSSVLAKEVAPLGIRVTVLEPGGMRTDWAGSSMRVAPIGPDYESTVGVSARVHDSRSTMASDPAKVAELVLRIAGMDEPPLRLLVGPDAYRYATAAGRELLAEDERWAELSHSTTADDATAEHLDPLGTTTQSRP</sequence>
<dbReference type="PANTHER" id="PTHR43976">
    <property type="entry name" value="SHORT CHAIN DEHYDROGENASE"/>
    <property type="match status" value="1"/>
</dbReference>
<dbReference type="CDD" id="cd05374">
    <property type="entry name" value="17beta-HSD-like_SDR_c"/>
    <property type="match status" value="1"/>
</dbReference>
<name>A0A1C4VA52_9ACTN</name>
<gene>
    <name evidence="5" type="ORF">GA0070564_1011071</name>
</gene>
<dbReference type="AlphaFoldDB" id="A0A1C4VA52"/>
<dbReference type="Proteomes" id="UP000199504">
    <property type="component" value="Unassembled WGS sequence"/>
</dbReference>
<dbReference type="GO" id="GO:0016491">
    <property type="term" value="F:oxidoreductase activity"/>
    <property type="evidence" value="ECO:0007669"/>
    <property type="project" value="UniProtKB-KW"/>
</dbReference>
<dbReference type="InterPro" id="IPR036291">
    <property type="entry name" value="NAD(P)-bd_dom_sf"/>
</dbReference>
<dbReference type="PRINTS" id="PR00080">
    <property type="entry name" value="SDRFAMILY"/>
</dbReference>
<evidence type="ECO:0000256" key="1">
    <source>
        <dbReference type="ARBA" id="ARBA00006484"/>
    </source>
</evidence>
<dbReference type="Pfam" id="PF00106">
    <property type="entry name" value="adh_short"/>
    <property type="match status" value="1"/>
</dbReference>
<accession>A0A1C4VA52</accession>
<proteinExistence type="inferred from homology"/>
<evidence type="ECO:0000256" key="2">
    <source>
        <dbReference type="ARBA" id="ARBA00023002"/>
    </source>
</evidence>
<dbReference type="OrthoDB" id="3178062at2"/>
<dbReference type="InterPro" id="IPR051911">
    <property type="entry name" value="SDR_oxidoreductase"/>
</dbReference>
<dbReference type="PANTHER" id="PTHR43976:SF16">
    <property type="entry name" value="SHORT-CHAIN DEHYDROGENASE_REDUCTASE FAMILY PROTEIN"/>
    <property type="match status" value="1"/>
</dbReference>
<reference evidence="6" key="1">
    <citation type="submission" date="2016-06" db="EMBL/GenBank/DDBJ databases">
        <authorList>
            <person name="Varghese N."/>
            <person name="Submissions Spin"/>
        </authorList>
    </citation>
    <scope>NUCLEOTIDE SEQUENCE [LARGE SCALE GENOMIC DNA]</scope>
    <source>
        <strain evidence="6">DSM 44830</strain>
    </source>
</reference>
<protein>
    <submittedName>
        <fullName evidence="5">NADP-dependent 3-hydroxy acid dehydrogenase YdfG</fullName>
    </submittedName>
</protein>
<comment type="similarity">
    <text evidence="1 3">Belongs to the short-chain dehydrogenases/reductases (SDR) family.</text>
</comment>
<evidence type="ECO:0000313" key="5">
    <source>
        <dbReference type="EMBL" id="SCE80910.1"/>
    </source>
</evidence>
<dbReference type="STRING" id="262898.GA0070564_1011071"/>
<dbReference type="NCBIfam" id="NF006114">
    <property type="entry name" value="PRK08263.1"/>
    <property type="match status" value="1"/>
</dbReference>
<feature type="region of interest" description="Disordered" evidence="4">
    <location>
        <begin position="266"/>
        <end position="291"/>
    </location>
</feature>
<dbReference type="SUPFAM" id="SSF51735">
    <property type="entry name" value="NAD(P)-binding Rossmann-fold domains"/>
    <property type="match status" value="1"/>
</dbReference>
<keyword evidence="2" id="KW-0560">Oxidoreductase</keyword>